<evidence type="ECO:0000313" key="3">
    <source>
        <dbReference type="EMBL" id="AKE41239.1"/>
    </source>
</evidence>
<organism evidence="3 5">
    <name type="scientific">Corynebacterium kutscheri</name>
    <dbReference type="NCBI Taxonomy" id="35755"/>
    <lineage>
        <taxon>Bacteria</taxon>
        <taxon>Bacillati</taxon>
        <taxon>Actinomycetota</taxon>
        <taxon>Actinomycetes</taxon>
        <taxon>Mycobacteriales</taxon>
        <taxon>Corynebacteriaceae</taxon>
        <taxon>Corynebacterium</taxon>
    </lineage>
</organism>
<comment type="subunit">
    <text evidence="1">Heterodimer of an alpha and a beta chain.</text>
</comment>
<reference evidence="4 6" key="2">
    <citation type="submission" date="2018-12" db="EMBL/GenBank/DDBJ databases">
        <authorList>
            <consortium name="Pathogen Informatics"/>
        </authorList>
    </citation>
    <scope>NUCLEOTIDE SEQUENCE [LARGE SCALE GENOMIC DNA]</scope>
    <source>
        <strain evidence="4 6">NCTC949</strain>
    </source>
</reference>
<dbReference type="KEGG" id="cku:UL82_05320"/>
<accession>A0A0F6TDJ4</accession>
<dbReference type="Proteomes" id="UP000271380">
    <property type="component" value="Chromosome"/>
</dbReference>
<dbReference type="GO" id="GO:0004494">
    <property type="term" value="F:methylmalonyl-CoA mutase activity"/>
    <property type="evidence" value="ECO:0007669"/>
    <property type="project" value="UniProtKB-EC"/>
</dbReference>
<sequence length="599" mass="64568">MTEARTDLSGSFDASQQAWYKAVAGVFARVQKKDVADIPLDIWRKLIRTTYDGIDVNPLYTRAEEHSELNAPGEFPYTRGHHSVATKVGWGVTESFGANATNAEVLHALENGTTDLVLYGEADIAELLKGVYVSMAPVRLNAGSSTVEKAAELYRVADSQEAAPARLELGASPLSSLIDGSPSVSIDDAVKLAVEAAQRENTRAILVDGVSFSNQGASDAQEIGLALAAGVEYLRALTAAGLNIQEALDQISFRFAVTDDQFAQIAKLRVARRLWARVAEVVGAPEHGSAPQHALTAPVMFSQRDPWVNMLRSTVAAFAGGVGGATDVEVLVFDWAIPGGLPKTSRAFAHRIARNTNLLLLEESHLGHVVDPAGGSYYLEDLTEKLSEKAWDFFTSVEHNGGFSDSLDTIKQALDETHEAVRKDIAYRRKQLTAINEFPNLAEAPLAADLRVEPKHVRRWAAEFESFRNRSDAFQEVKGHRPRIALIPLGPLAKHNIRTGFTTNLLASGGIEALNPGQVVPGTEEFTTAAKESPIVVICGTDAEYAESGPEAVKALREAGVETILLAGPNIDGVDVDDYLNMKIDAAQKLTELLEKLGA</sequence>
<dbReference type="GO" id="GO:0031419">
    <property type="term" value="F:cobalamin binding"/>
    <property type="evidence" value="ECO:0007669"/>
    <property type="project" value="UniProtKB-KW"/>
</dbReference>
<dbReference type="RefSeq" id="WP_046439414.1">
    <property type="nucleotide sequence ID" value="NZ_CP011312.1"/>
</dbReference>
<feature type="domain" description="Methylmalonyl-CoA mutase alpha/beta chain catalytic" evidence="2">
    <location>
        <begin position="123"/>
        <end position="472"/>
    </location>
</feature>
<gene>
    <name evidence="3" type="primary">mutA</name>
    <name evidence="4" type="ORF">NCTC949_01630</name>
    <name evidence="3" type="ORF">UL82_05320</name>
</gene>
<dbReference type="AlphaFoldDB" id="A0A0F6TDJ4"/>
<evidence type="ECO:0000313" key="6">
    <source>
        <dbReference type="Proteomes" id="UP000271380"/>
    </source>
</evidence>
<dbReference type="STRING" id="35755.UL82_05320"/>
<protein>
    <submittedName>
        <fullName evidence="4">Methylmalonyl-CoA mutase small subunit</fullName>
    </submittedName>
    <submittedName>
        <fullName evidence="3">Methylmalonyl-CoA mutase, N-terminal domain/subunit</fullName>
        <ecNumber evidence="3 4">5.4.99.2</ecNumber>
    </submittedName>
</protein>
<dbReference type="InterPro" id="IPR016176">
    <property type="entry name" value="Cbl-dep_enz_cat"/>
</dbReference>
<reference evidence="3 5" key="1">
    <citation type="journal article" date="2015" name="Genome Announc.">
        <title>Complete Genome Sequence of Corynebacterium kutscheri DSM 20755, a Corynebacterial Type Strain with Remarkably Low G+C Content of Chromosomal DNA.</title>
        <authorList>
            <person name="Ruckert C."/>
            <person name="Albersmeier A."/>
            <person name="Winkler A."/>
            <person name="Tauch A."/>
        </authorList>
    </citation>
    <scope>NUCLEOTIDE SEQUENCE [LARGE SCALE GENOMIC DNA]</scope>
    <source>
        <strain evidence="3 5">DSM 20755</strain>
    </source>
</reference>
<dbReference type="EMBL" id="CP011312">
    <property type="protein sequence ID" value="AKE41239.1"/>
    <property type="molecule type" value="Genomic_DNA"/>
</dbReference>
<evidence type="ECO:0000256" key="1">
    <source>
        <dbReference type="ARBA" id="ARBA00011870"/>
    </source>
</evidence>
<dbReference type="SUPFAM" id="SSF51703">
    <property type="entry name" value="Cobalamin (vitamin B12)-dependent enzymes"/>
    <property type="match status" value="1"/>
</dbReference>
<evidence type="ECO:0000259" key="2">
    <source>
        <dbReference type="Pfam" id="PF01642"/>
    </source>
</evidence>
<dbReference type="EMBL" id="LR134377">
    <property type="protein sequence ID" value="VEH08515.1"/>
    <property type="molecule type" value="Genomic_DNA"/>
</dbReference>
<dbReference type="Gene3D" id="3.40.50.280">
    <property type="entry name" value="Cobalamin-binding domain"/>
    <property type="match status" value="1"/>
</dbReference>
<keyword evidence="3" id="KW-0413">Isomerase</keyword>
<dbReference type="Pfam" id="PF01642">
    <property type="entry name" value="MM_CoA_mutase"/>
    <property type="match status" value="1"/>
</dbReference>
<dbReference type="CDD" id="cd03677">
    <property type="entry name" value="MM_CoA_mutase_beta"/>
    <property type="match status" value="1"/>
</dbReference>
<dbReference type="HOGENOM" id="CLU_009523_6_0_11"/>
<dbReference type="OrthoDB" id="9762378at2"/>
<name>A0A0F6TDJ4_9CORY</name>
<dbReference type="PANTHER" id="PTHR48101">
    <property type="entry name" value="METHYLMALONYL-COA MUTASE, MITOCHONDRIAL-RELATED"/>
    <property type="match status" value="1"/>
</dbReference>
<dbReference type="PANTHER" id="PTHR48101:SF4">
    <property type="entry name" value="METHYLMALONYL-COA MUTASE, MITOCHONDRIAL"/>
    <property type="match status" value="1"/>
</dbReference>
<dbReference type="EC" id="5.4.99.2" evidence="3 4"/>
<dbReference type="Gene3D" id="3.20.20.240">
    <property type="entry name" value="Methylmalonyl-CoA mutase"/>
    <property type="match status" value="1"/>
</dbReference>
<proteinExistence type="predicted"/>
<dbReference type="InterPro" id="IPR006099">
    <property type="entry name" value="MeMalonylCoA_mutase_a/b_cat"/>
</dbReference>
<evidence type="ECO:0000313" key="4">
    <source>
        <dbReference type="EMBL" id="VEH08515.1"/>
    </source>
</evidence>
<evidence type="ECO:0000313" key="5">
    <source>
        <dbReference type="Proteomes" id="UP000033457"/>
    </source>
</evidence>
<keyword evidence="5" id="KW-1185">Reference proteome</keyword>
<dbReference type="Proteomes" id="UP000033457">
    <property type="component" value="Chromosome"/>
</dbReference>